<comment type="catalytic activity">
    <reaction evidence="16">
        <text>5,6-dihydrouridine(17) in tRNA + NADP(+) = uridine(17) in tRNA + NADPH + H(+)</text>
        <dbReference type="Rhea" id="RHEA:53368"/>
        <dbReference type="Rhea" id="RHEA-COMP:13541"/>
        <dbReference type="Rhea" id="RHEA-COMP:13542"/>
        <dbReference type="ChEBI" id="CHEBI:15378"/>
        <dbReference type="ChEBI" id="CHEBI:57783"/>
        <dbReference type="ChEBI" id="CHEBI:58349"/>
        <dbReference type="ChEBI" id="CHEBI:65315"/>
        <dbReference type="ChEBI" id="CHEBI:74443"/>
        <dbReference type="EC" id="1.3.1.88"/>
    </reaction>
    <physiologicalReaction direction="right-to-left" evidence="16">
        <dbReference type="Rhea" id="RHEA:53370"/>
    </physiologicalReaction>
</comment>
<dbReference type="GO" id="GO:0006397">
    <property type="term" value="P:mRNA processing"/>
    <property type="evidence" value="ECO:0007669"/>
    <property type="project" value="UniProtKB-KW"/>
</dbReference>
<comment type="catalytic activity">
    <reaction evidence="15">
        <text>a 5,6-dihydrouridine in mRNA + NADP(+) = a uridine in mRNA + NADPH + H(+)</text>
        <dbReference type="Rhea" id="RHEA:69855"/>
        <dbReference type="Rhea" id="RHEA-COMP:14658"/>
        <dbReference type="Rhea" id="RHEA-COMP:17789"/>
        <dbReference type="ChEBI" id="CHEBI:15378"/>
        <dbReference type="ChEBI" id="CHEBI:57783"/>
        <dbReference type="ChEBI" id="CHEBI:58349"/>
        <dbReference type="ChEBI" id="CHEBI:65315"/>
        <dbReference type="ChEBI" id="CHEBI:74443"/>
    </reaction>
    <physiologicalReaction direction="right-to-left" evidence="15">
        <dbReference type="Rhea" id="RHEA:69857"/>
    </physiologicalReaction>
</comment>
<feature type="domain" description="DUS-like FMN-binding" evidence="18">
    <location>
        <begin position="144"/>
        <end position="396"/>
    </location>
</feature>
<comment type="catalytic activity">
    <reaction evidence="11">
        <text>5,6-dihydrouridine(17) in tRNA + NAD(+) = uridine(17) in tRNA + NADH + H(+)</text>
        <dbReference type="Rhea" id="RHEA:53372"/>
        <dbReference type="Rhea" id="RHEA-COMP:13541"/>
        <dbReference type="Rhea" id="RHEA-COMP:13542"/>
        <dbReference type="ChEBI" id="CHEBI:15378"/>
        <dbReference type="ChEBI" id="CHEBI:57540"/>
        <dbReference type="ChEBI" id="CHEBI:57945"/>
        <dbReference type="ChEBI" id="CHEBI:65315"/>
        <dbReference type="ChEBI" id="CHEBI:74443"/>
        <dbReference type="EC" id="1.3.1.88"/>
    </reaction>
    <physiologicalReaction direction="right-to-left" evidence="11">
        <dbReference type="Rhea" id="RHEA:53374"/>
    </physiologicalReaction>
</comment>
<name>A0A4V1AF08_9ASCO</name>
<dbReference type="InterPro" id="IPR013785">
    <property type="entry name" value="Aldolase_TIM"/>
</dbReference>
<dbReference type="GO" id="GO:0017150">
    <property type="term" value="F:tRNA dihydrouridine synthase activity"/>
    <property type="evidence" value="ECO:0007669"/>
    <property type="project" value="InterPro"/>
</dbReference>
<dbReference type="STRING" id="2163413.A0A4V1AF08"/>
<comment type="catalytic activity">
    <reaction evidence="13">
        <text>a 5,6-dihydrouridine in mRNA + NAD(+) = a uridine in mRNA + NADH + H(+)</text>
        <dbReference type="Rhea" id="RHEA:69851"/>
        <dbReference type="Rhea" id="RHEA-COMP:14658"/>
        <dbReference type="Rhea" id="RHEA-COMP:17789"/>
        <dbReference type="ChEBI" id="CHEBI:15378"/>
        <dbReference type="ChEBI" id="CHEBI:57540"/>
        <dbReference type="ChEBI" id="CHEBI:57945"/>
        <dbReference type="ChEBI" id="CHEBI:65315"/>
        <dbReference type="ChEBI" id="CHEBI:74443"/>
    </reaction>
    <physiologicalReaction direction="right-to-left" evidence="13">
        <dbReference type="Rhea" id="RHEA:69853"/>
    </physiologicalReaction>
</comment>
<evidence type="ECO:0000256" key="13">
    <source>
        <dbReference type="ARBA" id="ARBA00048342"/>
    </source>
</evidence>
<dbReference type="AlphaFoldDB" id="A0A4V1AF08"/>
<keyword evidence="6" id="KW-0521">NADP</keyword>
<evidence type="ECO:0000256" key="7">
    <source>
        <dbReference type="ARBA" id="ARBA00023002"/>
    </source>
</evidence>
<dbReference type="EMBL" id="CP034462">
    <property type="protein sequence ID" value="QBM91063.1"/>
    <property type="molecule type" value="Genomic_DNA"/>
</dbReference>
<feature type="region of interest" description="Disordered" evidence="17">
    <location>
        <begin position="538"/>
        <end position="575"/>
    </location>
</feature>
<dbReference type="Proteomes" id="UP000292447">
    <property type="component" value="Chromosome VII"/>
</dbReference>
<dbReference type="InterPro" id="IPR018517">
    <property type="entry name" value="tRNA_hU_synthase_CS"/>
</dbReference>
<evidence type="ECO:0000256" key="2">
    <source>
        <dbReference type="ARBA" id="ARBA00022630"/>
    </source>
</evidence>
<evidence type="ECO:0000256" key="14">
    <source>
        <dbReference type="ARBA" id="ARBA00048934"/>
    </source>
</evidence>
<keyword evidence="5" id="KW-0819">tRNA processing</keyword>
<sequence length="575" mass="65898">MLIFRSNCISLVVHHVTPAELSKTNNVYPENKPTHTNNHSRKIRTSFCSQTLSLCSRHPIFSRWFSHFSNFPPTMYYIISSYALLMMRAPHKSLCEKAPNSYLISSITVTFLRQILRKIFPQMTAPKLSGRDLYNTLGRPRTVVAPMVDQLELAWRILSRRYGAELCYTPMFHARLFATDENYRKKMWSEWDGDAERDRPLVVQFCANDPDYLLLAAKFVESKCDAVDLNLGCPQGIARKGNYGAFLMDDWDLVHRLIRNLHENLNVPVTAKIRVYDDWEKSLAYAKMVLDAGAQFLTIHGRTREMKGQATGLANWKILRYLRENLPQEQVFFANGNILYPSDMARCTGETGCDAVMSAEGNLYNPGVFWTASDDVDRQHARVDKMLREYFEIVKTCPGHASRAGMKAHFFKLLHAFLCVRTELRPWIGKTSVHADFEKWEAIVARVEAIVAEIYEKPDIKELDVVTEGEMQPWGGKYRNVPYWRCQPYFRKVNGEKQNARTLKVAASDEVLVNTGGSEASCKNGEIEKNDIEETTVRIEKSEEKEQKVGETNGAVKRGAEEELHTDAKRREVEA</sequence>
<keyword evidence="4" id="KW-0507">mRNA processing</keyword>
<dbReference type="SUPFAM" id="SSF51395">
    <property type="entry name" value="FMN-linked oxidoreductases"/>
    <property type="match status" value="1"/>
</dbReference>
<keyword evidence="3" id="KW-0288">FMN</keyword>
<evidence type="ECO:0000256" key="16">
    <source>
        <dbReference type="ARBA" id="ARBA00049467"/>
    </source>
</evidence>
<evidence type="ECO:0000313" key="20">
    <source>
        <dbReference type="Proteomes" id="UP000292447"/>
    </source>
</evidence>
<protein>
    <recommendedName>
        <fullName evidence="10">tRNA-dihydrouridine(16/17) synthase [NAD(P)(+)]</fullName>
        <ecNumber evidence="10">1.3.1.88</ecNumber>
    </recommendedName>
</protein>
<keyword evidence="7" id="KW-0560">Oxidoreductase</keyword>
<dbReference type="PROSITE" id="PS01136">
    <property type="entry name" value="UPF0034"/>
    <property type="match status" value="1"/>
</dbReference>
<feature type="compositionally biased region" description="Basic and acidic residues" evidence="17">
    <location>
        <begin position="558"/>
        <end position="575"/>
    </location>
</feature>
<evidence type="ECO:0000256" key="12">
    <source>
        <dbReference type="ARBA" id="ARBA00047652"/>
    </source>
</evidence>
<evidence type="ECO:0000256" key="4">
    <source>
        <dbReference type="ARBA" id="ARBA00022664"/>
    </source>
</evidence>
<dbReference type="Gene3D" id="3.20.20.70">
    <property type="entry name" value="Aldolase class I"/>
    <property type="match status" value="1"/>
</dbReference>
<evidence type="ECO:0000256" key="1">
    <source>
        <dbReference type="ARBA" id="ARBA00001917"/>
    </source>
</evidence>
<evidence type="ECO:0000256" key="15">
    <source>
        <dbReference type="ARBA" id="ARBA00049447"/>
    </source>
</evidence>
<comment type="catalytic activity">
    <reaction evidence="14">
        <text>5,6-dihydrouridine(16) in tRNA + NAD(+) = uridine(16) in tRNA + NADH + H(+)</text>
        <dbReference type="Rhea" id="RHEA:53380"/>
        <dbReference type="Rhea" id="RHEA-COMP:13543"/>
        <dbReference type="Rhea" id="RHEA-COMP:13544"/>
        <dbReference type="ChEBI" id="CHEBI:15378"/>
        <dbReference type="ChEBI" id="CHEBI:57540"/>
        <dbReference type="ChEBI" id="CHEBI:57945"/>
        <dbReference type="ChEBI" id="CHEBI:65315"/>
        <dbReference type="ChEBI" id="CHEBI:74443"/>
        <dbReference type="EC" id="1.3.1.88"/>
    </reaction>
    <physiologicalReaction direction="right-to-left" evidence="14">
        <dbReference type="Rhea" id="RHEA:53382"/>
    </physiologicalReaction>
</comment>
<organism evidence="19 20">
    <name type="scientific">Metschnikowia aff. pulcherrima</name>
    <dbReference type="NCBI Taxonomy" id="2163413"/>
    <lineage>
        <taxon>Eukaryota</taxon>
        <taxon>Fungi</taxon>
        <taxon>Dikarya</taxon>
        <taxon>Ascomycota</taxon>
        <taxon>Saccharomycotina</taxon>
        <taxon>Pichiomycetes</taxon>
        <taxon>Metschnikowiaceae</taxon>
        <taxon>Metschnikowia</taxon>
    </lineage>
</organism>
<evidence type="ECO:0000256" key="3">
    <source>
        <dbReference type="ARBA" id="ARBA00022643"/>
    </source>
</evidence>
<evidence type="ECO:0000256" key="8">
    <source>
        <dbReference type="ARBA" id="ARBA00023027"/>
    </source>
</evidence>
<gene>
    <name evidence="19" type="primary">MPUL0G01050</name>
    <name evidence="19" type="ORF">METSCH_G01050</name>
</gene>
<comment type="catalytic activity">
    <reaction evidence="12">
        <text>5,6-dihydrouridine(16) in tRNA + NADP(+) = uridine(16) in tRNA + NADPH + H(+)</text>
        <dbReference type="Rhea" id="RHEA:53376"/>
        <dbReference type="Rhea" id="RHEA-COMP:13543"/>
        <dbReference type="Rhea" id="RHEA-COMP:13544"/>
        <dbReference type="ChEBI" id="CHEBI:15378"/>
        <dbReference type="ChEBI" id="CHEBI:57783"/>
        <dbReference type="ChEBI" id="CHEBI:58349"/>
        <dbReference type="ChEBI" id="CHEBI:65315"/>
        <dbReference type="ChEBI" id="CHEBI:74443"/>
        <dbReference type="EC" id="1.3.1.88"/>
    </reaction>
    <physiologicalReaction direction="right-to-left" evidence="12">
        <dbReference type="Rhea" id="RHEA:53378"/>
    </physiologicalReaction>
</comment>
<evidence type="ECO:0000256" key="11">
    <source>
        <dbReference type="ARBA" id="ARBA00047287"/>
    </source>
</evidence>
<dbReference type="InterPro" id="IPR035587">
    <property type="entry name" value="DUS-like_FMN-bd"/>
</dbReference>
<evidence type="ECO:0000256" key="10">
    <source>
        <dbReference type="ARBA" id="ARBA00038890"/>
    </source>
</evidence>
<keyword evidence="2" id="KW-0285">Flavoprotein</keyword>
<evidence type="ECO:0000313" key="19">
    <source>
        <dbReference type="EMBL" id="QBM91063.1"/>
    </source>
</evidence>
<keyword evidence="8" id="KW-0520">NAD</keyword>
<accession>A0A4V1AF08</accession>
<keyword evidence="20" id="KW-1185">Reference proteome</keyword>
<evidence type="ECO:0000256" key="6">
    <source>
        <dbReference type="ARBA" id="ARBA00022857"/>
    </source>
</evidence>
<dbReference type="Pfam" id="PF01207">
    <property type="entry name" value="Dus"/>
    <property type="match status" value="1"/>
</dbReference>
<dbReference type="CDD" id="cd02801">
    <property type="entry name" value="DUS_like_FMN"/>
    <property type="match status" value="1"/>
</dbReference>
<dbReference type="PANTHER" id="PTHR11082:SF5">
    <property type="entry name" value="TRNA-DIHYDROURIDINE(16_17) SYNTHASE [NAD(P)(+)]-LIKE"/>
    <property type="match status" value="1"/>
</dbReference>
<evidence type="ECO:0000259" key="18">
    <source>
        <dbReference type="Pfam" id="PF01207"/>
    </source>
</evidence>
<evidence type="ECO:0000256" key="9">
    <source>
        <dbReference type="ARBA" id="ARBA00038313"/>
    </source>
</evidence>
<reference evidence="20" key="1">
    <citation type="submission" date="2019-03" db="EMBL/GenBank/DDBJ databases">
        <title>Snf2 controls pulcherriminic acid biosynthesis and connects pigmentation and antifungal activity of the yeast Metschnikowia pulcherrima.</title>
        <authorList>
            <person name="Gore-Lloyd D."/>
            <person name="Sumann I."/>
            <person name="Brachmann A.O."/>
            <person name="Schneeberger K."/>
            <person name="Ortiz-Merino R.A."/>
            <person name="Moreno-Beltran M."/>
            <person name="Schlaefli M."/>
            <person name="Kirner P."/>
            <person name="Santos Kron A."/>
            <person name="Wolfe K.H."/>
            <person name="Piel J."/>
            <person name="Ahrens C.H."/>
            <person name="Henk D."/>
            <person name="Freimoser F.M."/>
        </authorList>
    </citation>
    <scope>NUCLEOTIDE SEQUENCE [LARGE SCALE GENOMIC DNA]</scope>
    <source>
        <strain evidence="20">APC 1.2</strain>
    </source>
</reference>
<feature type="compositionally biased region" description="Basic and acidic residues" evidence="17">
    <location>
        <begin position="538"/>
        <end position="549"/>
    </location>
</feature>
<dbReference type="PANTHER" id="PTHR11082">
    <property type="entry name" value="TRNA-DIHYDROURIDINE SYNTHASE"/>
    <property type="match status" value="1"/>
</dbReference>
<dbReference type="GO" id="GO:0050660">
    <property type="term" value="F:flavin adenine dinucleotide binding"/>
    <property type="evidence" value="ECO:0007669"/>
    <property type="project" value="InterPro"/>
</dbReference>
<evidence type="ECO:0000256" key="17">
    <source>
        <dbReference type="SAM" id="MobiDB-lite"/>
    </source>
</evidence>
<dbReference type="EC" id="1.3.1.88" evidence="10"/>
<comment type="cofactor">
    <cofactor evidence="1">
        <name>FMN</name>
        <dbReference type="ChEBI" id="CHEBI:58210"/>
    </cofactor>
</comment>
<comment type="similarity">
    <text evidence="9">Belongs to the Dus family. Dus1 subfamily.</text>
</comment>
<proteinExistence type="inferred from homology"/>
<evidence type="ECO:0000256" key="5">
    <source>
        <dbReference type="ARBA" id="ARBA00022694"/>
    </source>
</evidence>